<evidence type="ECO:0000313" key="5">
    <source>
        <dbReference type="Proteomes" id="UP000248423"/>
    </source>
</evidence>
<evidence type="ECO:0000256" key="2">
    <source>
        <dbReference type="SAM" id="Phobius"/>
    </source>
</evidence>
<accession>A0A319FBZ1</accession>
<keyword evidence="2" id="KW-1133">Transmembrane helix</keyword>
<evidence type="ECO:0000256" key="1">
    <source>
        <dbReference type="SAM" id="MobiDB-lite"/>
    </source>
</evidence>
<keyword evidence="2" id="KW-0472">Membrane</keyword>
<keyword evidence="5" id="KW-1185">Reference proteome</keyword>
<dbReference type="InterPro" id="IPR041411">
    <property type="entry name" value="Ldi"/>
</dbReference>
<feature type="compositionally biased region" description="Low complexity" evidence="1">
    <location>
        <begin position="373"/>
        <end position="387"/>
    </location>
</feature>
<gene>
    <name evidence="4" type="ORF">BO78DRAFT_431891</name>
</gene>
<feature type="transmembrane region" description="Helical" evidence="2">
    <location>
        <begin position="58"/>
        <end position="78"/>
    </location>
</feature>
<keyword evidence="2" id="KW-0812">Transmembrane</keyword>
<sequence>MSDSTPRPVPWAHHLIYLLLILPTGLSIALLLSDSRHWTLTGALYSFINTYRTSVQTALQILATLLSTIQLITICRLINNATRILFSRPTHHTTLNHLALWSSLSTPTTNFSLPLPQILLTLILANLSAVLSALWTGALTPTSATTTTNTTIYIPSYANRTFIKEYPSQIDNTGPSLRTTRGYFTYSVGVGLLTSLVSSASSASPLTGTLRNRTHTKLDSTGYTYTGRSYGVGAPVGLTDSSVSLHPWAANYTYHERGYDAQINCIYNASSLFLLQDTFYNALYDASGPLPDSNTTSSEYSVYTGWSTDTIVALGVASDPIAYTKARYVAAAAGESYLALNASQCLVTFIPTWFQVDVAVKDKEIHVSKLNPSSSSSSSSSSSLSSSQKEEEEEVDIDPTNHTVHVVMRQLELISNDLTSFYRSTLGDAFNTSIADYTTNANSTSTSISNTTTALTGIKNAYISLVDDILEAYAAAQLVVGNFTTPATATVTIDALRLGSRVYIVAVFVVSLVVVGVVGIEAGRTILAIRCFRIPEALSLTQAGHLRHFYNLSSAIDGDWPHMGSQEPAQEFLDAYRYQLATMAYASGLTHYHRMPAMRGLFKPLIRRLIHKMLRREVWGYWYNTSQSGVMVDPDLKELRKPWANPVIRENIMYSGHLLLMTSLYAMLFDDDEFERPGSLTFHWNPLFWGMGPETFVYDNRSLQQVIIDEMERNGWVGVCCEPNMVFVACNQFPIIAMHLNDARDGATVATEVLDKYKLALEEKGMLSRNDLYKDWISIKQGHRATPRSVGLTAWAAAFMNTRNSEFVRAGFPSHVKGFITNIDGQIELQHPMVAGAYRAALKKQGDTAEWQDSAEVLRDAREFYKENRSTIYFPYNEPTLGYVVKWLSELGKTTELDGILAYADKHLQPTWEYGGLYYPRNDLATDEQGRWMHMDPFSGNSAIGYARLNVESGQKIMVDAPWTKETLASRPYVDGLDLSQGVDCLRGVWDPNRNALIVTIREWAGHGSRVVFDVKNLPEGRWEVCTSQGGRRMHELDKGGQIAVDATLEGHEEVDIVVIRA</sequence>
<dbReference type="OrthoDB" id="9979195at2759"/>
<reference evidence="4 5" key="1">
    <citation type="submission" date="2018-02" db="EMBL/GenBank/DDBJ databases">
        <title>The genomes of Aspergillus section Nigri reveals drivers in fungal speciation.</title>
        <authorList>
            <consortium name="DOE Joint Genome Institute"/>
            <person name="Vesth T.C."/>
            <person name="Nybo J."/>
            <person name="Theobald S."/>
            <person name="Brandl J."/>
            <person name="Frisvad J.C."/>
            <person name="Nielsen K.F."/>
            <person name="Lyhne E.K."/>
            <person name="Kogle M.E."/>
            <person name="Kuo A."/>
            <person name="Riley R."/>
            <person name="Clum A."/>
            <person name="Nolan M."/>
            <person name="Lipzen A."/>
            <person name="Salamov A."/>
            <person name="Henrissat B."/>
            <person name="Wiebenga A."/>
            <person name="De vries R.P."/>
            <person name="Grigoriev I.V."/>
            <person name="Mortensen U.H."/>
            <person name="Andersen M.R."/>
            <person name="Baker S.E."/>
        </authorList>
    </citation>
    <scope>NUCLEOTIDE SEQUENCE [LARGE SCALE GENOMIC DNA]</scope>
    <source>
        <strain evidence="4 5">CBS 121057</strain>
    </source>
</reference>
<dbReference type="Pfam" id="PF18566">
    <property type="entry name" value="Ldi"/>
    <property type="match status" value="1"/>
</dbReference>
<dbReference type="Proteomes" id="UP000248423">
    <property type="component" value="Unassembled WGS sequence"/>
</dbReference>
<feature type="region of interest" description="Disordered" evidence="1">
    <location>
        <begin position="369"/>
        <end position="401"/>
    </location>
</feature>
<feature type="transmembrane region" description="Helical" evidence="2">
    <location>
        <begin position="118"/>
        <end position="138"/>
    </location>
</feature>
<feature type="transmembrane region" description="Helical" evidence="2">
    <location>
        <begin position="502"/>
        <end position="520"/>
    </location>
</feature>
<proteinExistence type="predicted"/>
<evidence type="ECO:0000313" key="4">
    <source>
        <dbReference type="EMBL" id="PYI03673.1"/>
    </source>
</evidence>
<organism evidence="4 5">
    <name type="scientific">Aspergillus sclerotiicarbonarius (strain CBS 121057 / IBT 28362)</name>
    <dbReference type="NCBI Taxonomy" id="1448318"/>
    <lineage>
        <taxon>Eukaryota</taxon>
        <taxon>Fungi</taxon>
        <taxon>Dikarya</taxon>
        <taxon>Ascomycota</taxon>
        <taxon>Pezizomycotina</taxon>
        <taxon>Eurotiomycetes</taxon>
        <taxon>Eurotiomycetidae</taxon>
        <taxon>Eurotiales</taxon>
        <taxon>Aspergillaceae</taxon>
        <taxon>Aspergillus</taxon>
        <taxon>Aspergillus subgen. Circumdati</taxon>
    </lineage>
</organism>
<feature type="domain" description="Linalool dehydratase/isomerase" evidence="3">
    <location>
        <begin position="577"/>
        <end position="923"/>
    </location>
</feature>
<protein>
    <recommendedName>
        <fullName evidence="3">Linalool dehydratase/isomerase domain-containing protein</fullName>
    </recommendedName>
</protein>
<feature type="non-terminal residue" evidence="4">
    <location>
        <position position="1"/>
    </location>
</feature>
<dbReference type="AlphaFoldDB" id="A0A319FBZ1"/>
<feature type="transmembrane region" description="Helical" evidence="2">
    <location>
        <begin position="12"/>
        <end position="32"/>
    </location>
</feature>
<dbReference type="VEuPathDB" id="FungiDB:BO78DRAFT_431891"/>
<name>A0A319FBZ1_ASPSB</name>
<evidence type="ECO:0000259" key="3">
    <source>
        <dbReference type="Pfam" id="PF18566"/>
    </source>
</evidence>
<dbReference type="EMBL" id="KZ826377">
    <property type="protein sequence ID" value="PYI03673.1"/>
    <property type="molecule type" value="Genomic_DNA"/>
</dbReference>
<dbReference type="STRING" id="1448318.A0A319FBZ1"/>